<protein>
    <submittedName>
        <fullName evidence="5">GntR family transcriptional regulator</fullName>
    </submittedName>
</protein>
<dbReference type="InterPro" id="IPR036388">
    <property type="entry name" value="WH-like_DNA-bd_sf"/>
</dbReference>
<dbReference type="Pfam" id="PF00392">
    <property type="entry name" value="GntR"/>
    <property type="match status" value="1"/>
</dbReference>
<evidence type="ECO:0000259" key="4">
    <source>
        <dbReference type="PROSITE" id="PS50949"/>
    </source>
</evidence>
<dbReference type="PRINTS" id="PR00035">
    <property type="entry name" value="HTHGNTR"/>
</dbReference>
<dbReference type="AlphaFoldDB" id="A0A7Y6IXA2"/>
<accession>A0A7Y6IXA2</accession>
<sequence length="74" mass="8337">MVVANHIAGKIERGELKLGQRLPSELDLAEQYGVARMTVRRAMKELRERGLIRSVHGKGTYVQQPDPPAENVDR</sequence>
<reference evidence="5 6" key="1">
    <citation type="submission" date="2020-06" db="EMBL/GenBank/DDBJ databases">
        <authorList>
            <person name="Chanama M."/>
        </authorList>
    </citation>
    <scope>NUCLEOTIDE SEQUENCE [LARGE SCALE GENOMIC DNA]</scope>
    <source>
        <strain evidence="5 6">TBRC6557</strain>
    </source>
</reference>
<evidence type="ECO:0000256" key="2">
    <source>
        <dbReference type="ARBA" id="ARBA00023125"/>
    </source>
</evidence>
<comment type="caution">
    <text evidence="5">The sequence shown here is derived from an EMBL/GenBank/DDBJ whole genome shotgun (WGS) entry which is preliminary data.</text>
</comment>
<dbReference type="GO" id="GO:0003677">
    <property type="term" value="F:DNA binding"/>
    <property type="evidence" value="ECO:0007669"/>
    <property type="project" value="UniProtKB-KW"/>
</dbReference>
<dbReference type="InterPro" id="IPR001034">
    <property type="entry name" value="DeoR_HTH"/>
</dbReference>
<organism evidence="5 6">
    <name type="scientific">Nonomuraea rhodomycinica</name>
    <dbReference type="NCBI Taxonomy" id="1712872"/>
    <lineage>
        <taxon>Bacteria</taxon>
        <taxon>Bacillati</taxon>
        <taxon>Actinomycetota</taxon>
        <taxon>Actinomycetes</taxon>
        <taxon>Streptosporangiales</taxon>
        <taxon>Streptosporangiaceae</taxon>
        <taxon>Nonomuraea</taxon>
    </lineage>
</organism>
<keyword evidence="1" id="KW-0805">Transcription regulation</keyword>
<dbReference type="EMBL" id="JABWGO010000013">
    <property type="protein sequence ID" value="NUW45771.1"/>
    <property type="molecule type" value="Genomic_DNA"/>
</dbReference>
<dbReference type="PRINTS" id="PR00037">
    <property type="entry name" value="HTHLACR"/>
</dbReference>
<dbReference type="PANTHER" id="PTHR44846:SF1">
    <property type="entry name" value="MANNOSYL-D-GLYCERATE TRANSPORT_METABOLISM SYSTEM REPRESSOR MNGR-RELATED"/>
    <property type="match status" value="1"/>
</dbReference>
<keyword evidence="6" id="KW-1185">Reference proteome</keyword>
<dbReference type="Proteomes" id="UP000546126">
    <property type="component" value="Unassembled WGS sequence"/>
</dbReference>
<dbReference type="GO" id="GO:0003700">
    <property type="term" value="F:DNA-binding transcription factor activity"/>
    <property type="evidence" value="ECO:0007669"/>
    <property type="project" value="InterPro"/>
</dbReference>
<dbReference type="SUPFAM" id="SSF46785">
    <property type="entry name" value="Winged helix' DNA-binding domain"/>
    <property type="match status" value="1"/>
</dbReference>
<dbReference type="InterPro" id="IPR000524">
    <property type="entry name" value="Tscrpt_reg_HTH_GntR"/>
</dbReference>
<dbReference type="Gene3D" id="1.10.10.10">
    <property type="entry name" value="Winged helix-like DNA-binding domain superfamily/Winged helix DNA-binding domain"/>
    <property type="match status" value="1"/>
</dbReference>
<evidence type="ECO:0000256" key="3">
    <source>
        <dbReference type="ARBA" id="ARBA00023163"/>
    </source>
</evidence>
<gene>
    <name evidence="5" type="ORF">HT134_37500</name>
</gene>
<dbReference type="CDD" id="cd07377">
    <property type="entry name" value="WHTH_GntR"/>
    <property type="match status" value="1"/>
</dbReference>
<dbReference type="PROSITE" id="PS50949">
    <property type="entry name" value="HTH_GNTR"/>
    <property type="match status" value="1"/>
</dbReference>
<evidence type="ECO:0000256" key="1">
    <source>
        <dbReference type="ARBA" id="ARBA00023015"/>
    </source>
</evidence>
<dbReference type="PANTHER" id="PTHR44846">
    <property type="entry name" value="MANNOSYL-D-GLYCERATE TRANSPORT/METABOLISM SYSTEM REPRESSOR MNGR-RELATED"/>
    <property type="match status" value="1"/>
</dbReference>
<dbReference type="InterPro" id="IPR050679">
    <property type="entry name" value="Bact_HTH_transcr_reg"/>
</dbReference>
<evidence type="ECO:0000313" key="6">
    <source>
        <dbReference type="Proteomes" id="UP000546126"/>
    </source>
</evidence>
<keyword evidence="3" id="KW-0804">Transcription</keyword>
<proteinExistence type="predicted"/>
<keyword evidence="2" id="KW-0238">DNA-binding</keyword>
<name>A0A7Y6IXA2_9ACTN</name>
<dbReference type="SMART" id="SM00345">
    <property type="entry name" value="HTH_GNTR"/>
    <property type="match status" value="1"/>
</dbReference>
<feature type="domain" description="HTH gntR-type" evidence="4">
    <location>
        <begin position="1"/>
        <end position="65"/>
    </location>
</feature>
<dbReference type="GO" id="GO:0045892">
    <property type="term" value="P:negative regulation of DNA-templated transcription"/>
    <property type="evidence" value="ECO:0007669"/>
    <property type="project" value="TreeGrafter"/>
</dbReference>
<evidence type="ECO:0000313" key="5">
    <source>
        <dbReference type="EMBL" id="NUW45771.1"/>
    </source>
</evidence>
<dbReference type="InterPro" id="IPR036390">
    <property type="entry name" value="WH_DNA-bd_sf"/>
</dbReference>